<feature type="binding site" evidence="5">
    <location>
        <position position="336"/>
    </location>
    <ligand>
        <name>S-adenosyl-L-methionine</name>
        <dbReference type="ChEBI" id="CHEBI:59789"/>
    </ligand>
</feature>
<reference evidence="8 9" key="1">
    <citation type="submission" date="2019-03" db="EMBL/GenBank/DDBJ databases">
        <title>Sequencing 25 genomes of Wallemia mellicola.</title>
        <authorList>
            <person name="Gostincar C."/>
        </authorList>
    </citation>
    <scope>NUCLEOTIDE SEQUENCE [LARGE SCALE GENOMIC DNA]</scope>
    <source>
        <strain evidence="8 9">EXF-8738</strain>
    </source>
</reference>
<dbReference type="PRINTS" id="PR02008">
    <property type="entry name" value="RCMTFAMILY"/>
</dbReference>
<dbReference type="GO" id="GO:0005730">
    <property type="term" value="C:nucleolus"/>
    <property type="evidence" value="ECO:0007669"/>
    <property type="project" value="TreeGrafter"/>
</dbReference>
<name>A0A4T0MW81_9BASI</name>
<comment type="caution">
    <text evidence="8">The sequence shown here is derived from an EMBL/GenBank/DDBJ whole genome shotgun (WGS) entry which is preliminary data.</text>
</comment>
<feature type="region of interest" description="Disordered" evidence="6">
    <location>
        <begin position="490"/>
        <end position="511"/>
    </location>
</feature>
<dbReference type="GO" id="GO:0003723">
    <property type="term" value="F:RNA binding"/>
    <property type="evidence" value="ECO:0007669"/>
    <property type="project" value="UniProtKB-UniRule"/>
</dbReference>
<dbReference type="InterPro" id="IPR049561">
    <property type="entry name" value="NSUN5_7_fdxn-like"/>
</dbReference>
<dbReference type="PANTHER" id="PTHR22807:SF4">
    <property type="entry name" value="28S RRNA (CYTOSINE-C(5))-METHYLTRANSFERASE"/>
    <property type="match status" value="1"/>
</dbReference>
<dbReference type="SUPFAM" id="SSF53335">
    <property type="entry name" value="S-adenosyl-L-methionine-dependent methyltransferases"/>
    <property type="match status" value="1"/>
</dbReference>
<feature type="domain" description="SAM-dependent MTase RsmB/NOP-type" evidence="7">
    <location>
        <begin position="145"/>
        <end position="486"/>
    </location>
</feature>
<gene>
    <name evidence="8" type="ORF">E3Q10_03319</name>
</gene>
<dbReference type="InterPro" id="IPR029063">
    <property type="entry name" value="SAM-dependent_MTases_sf"/>
</dbReference>
<feature type="binding site" evidence="5">
    <location>
        <position position="318"/>
    </location>
    <ligand>
        <name>S-adenosyl-L-methionine</name>
        <dbReference type="ChEBI" id="CHEBI:59789"/>
    </ligand>
</feature>
<dbReference type="InterPro" id="IPR001678">
    <property type="entry name" value="MeTrfase_RsmB-F_NOP2_dom"/>
</dbReference>
<dbReference type="InterPro" id="IPR049560">
    <property type="entry name" value="MeTrfase_RsmB-F_NOP2_cat"/>
</dbReference>
<dbReference type="EMBL" id="SPRO01000043">
    <property type="protein sequence ID" value="TIC28212.1"/>
    <property type="molecule type" value="Genomic_DNA"/>
</dbReference>
<feature type="binding site" evidence="5">
    <location>
        <position position="291"/>
    </location>
    <ligand>
        <name>S-adenosyl-L-methionine</name>
        <dbReference type="ChEBI" id="CHEBI:59789"/>
    </ligand>
</feature>
<dbReference type="AlphaFoldDB" id="A0A4T0MW81"/>
<organism evidence="8 9">
    <name type="scientific">Wallemia mellicola</name>
    <dbReference type="NCBI Taxonomy" id="1708541"/>
    <lineage>
        <taxon>Eukaryota</taxon>
        <taxon>Fungi</taxon>
        <taxon>Dikarya</taxon>
        <taxon>Basidiomycota</taxon>
        <taxon>Wallemiomycotina</taxon>
        <taxon>Wallemiomycetes</taxon>
        <taxon>Wallemiales</taxon>
        <taxon>Wallemiaceae</taxon>
        <taxon>Wallemia</taxon>
    </lineage>
</organism>
<dbReference type="PANTHER" id="PTHR22807">
    <property type="entry name" value="NOP2 YEAST -RELATED NOL1/NOP2/FMU SUN DOMAIN-CONTAINING"/>
    <property type="match status" value="1"/>
</dbReference>
<evidence type="ECO:0000256" key="6">
    <source>
        <dbReference type="SAM" id="MobiDB-lite"/>
    </source>
</evidence>
<feature type="compositionally biased region" description="Basic residues" evidence="6">
    <location>
        <begin position="495"/>
        <end position="505"/>
    </location>
</feature>
<evidence type="ECO:0000256" key="3">
    <source>
        <dbReference type="ARBA" id="ARBA00022691"/>
    </source>
</evidence>
<dbReference type="Pfam" id="PF21148">
    <property type="entry name" value="NSUN5_fdxn-like"/>
    <property type="match status" value="1"/>
</dbReference>
<evidence type="ECO:0000256" key="1">
    <source>
        <dbReference type="ARBA" id="ARBA00022603"/>
    </source>
</evidence>
<dbReference type="InterPro" id="IPR048889">
    <property type="entry name" value="NSUN5_RCM1_N"/>
</dbReference>
<accession>A0A4T0MW81</accession>
<proteinExistence type="inferred from homology"/>
<dbReference type="Proteomes" id="UP000305647">
    <property type="component" value="Unassembled WGS sequence"/>
</dbReference>
<evidence type="ECO:0000313" key="8">
    <source>
        <dbReference type="EMBL" id="TIC28212.1"/>
    </source>
</evidence>
<dbReference type="GO" id="GO:0070475">
    <property type="term" value="P:rRNA base methylation"/>
    <property type="evidence" value="ECO:0007669"/>
    <property type="project" value="TreeGrafter"/>
</dbReference>
<comment type="caution">
    <text evidence="5">Lacks conserved residue(s) required for the propagation of feature annotation.</text>
</comment>
<keyword evidence="3 5" id="KW-0949">S-adenosyl-L-methionine</keyword>
<keyword evidence="2 5" id="KW-0808">Transferase</keyword>
<dbReference type="Gene3D" id="3.30.70.1170">
    <property type="entry name" value="Sun protein, domain 3"/>
    <property type="match status" value="1"/>
</dbReference>
<evidence type="ECO:0000313" key="9">
    <source>
        <dbReference type="Proteomes" id="UP000305647"/>
    </source>
</evidence>
<protein>
    <submittedName>
        <fullName evidence="8">S-adenosyl-L-methionine-dependent methyltransferase</fullName>
    </submittedName>
</protein>
<evidence type="ECO:0000259" key="7">
    <source>
        <dbReference type="PROSITE" id="PS51686"/>
    </source>
</evidence>
<dbReference type="InterPro" id="IPR023267">
    <property type="entry name" value="RCMT"/>
</dbReference>
<keyword evidence="4 5" id="KW-0694">RNA-binding</keyword>
<keyword evidence="1 5" id="KW-0489">Methyltransferase</keyword>
<dbReference type="Gene3D" id="3.40.50.150">
    <property type="entry name" value="Vaccinia Virus protein VP39"/>
    <property type="match status" value="1"/>
</dbReference>
<dbReference type="Pfam" id="PF01189">
    <property type="entry name" value="Methyltr_RsmB-F"/>
    <property type="match status" value="2"/>
</dbReference>
<sequence length="511" mass="56926">MDFYKKASDALEKVLTKKTSVKSFAHSKRLLALILETLKYQDVIKQLIDITDLMNKEKKAIKFAKPQGNPIYLLMVLLHDLLFSRRQAIEAGQGPIKDAILRHKTRLRGELTKIRVKAGVSSNLELARKAESGAGKYSSHNSGVSLLNITEMIPRYVRINTNRIKFDDAIKKISDNFKLESYTGSDMPIPSNKYKVIEHIPGLIAVNTSISQQLTSDKMYTNGEIILQDLASCMPPIVLLDELQKGNNKGKRKADNDNHVGTVIDGTAAPGNKTTLLSALLGNEGKVLAFEHVPKRFETLEKMVKTAGCANVTCNLGDFTKCDPASHPDVTHILLDPSCTGSGIVNRLDYLTEQGALPENDDKDAHDERLNSLAAFQEMIIGHAMKCKCVFSFEISLRYTQVPNVRRIVYSTCSIHDDENEMVVMNTLTQHPEFELASRETCLPGWPTRGHPEPFNNDVKLADSVIRCKPGTDLTNGFFVACFEKRQNIDNQGPSKKRKNKKKNASSKAEN</sequence>
<evidence type="ECO:0000256" key="2">
    <source>
        <dbReference type="ARBA" id="ARBA00022679"/>
    </source>
</evidence>
<evidence type="ECO:0000256" key="5">
    <source>
        <dbReference type="PROSITE-ProRule" id="PRU01023"/>
    </source>
</evidence>
<dbReference type="Pfam" id="PF21153">
    <property type="entry name" value="NSUN5_N"/>
    <property type="match status" value="1"/>
</dbReference>
<feature type="active site" description="Nucleophile" evidence="5">
    <location>
        <position position="413"/>
    </location>
</feature>
<dbReference type="PROSITE" id="PS51686">
    <property type="entry name" value="SAM_MT_RSMB_NOP"/>
    <property type="match status" value="1"/>
</dbReference>
<evidence type="ECO:0000256" key="4">
    <source>
        <dbReference type="ARBA" id="ARBA00022884"/>
    </source>
</evidence>
<dbReference type="GO" id="GO:0008173">
    <property type="term" value="F:RNA methyltransferase activity"/>
    <property type="evidence" value="ECO:0007669"/>
    <property type="project" value="InterPro"/>
</dbReference>
<comment type="similarity">
    <text evidence="5">Belongs to the class I-like SAM-binding methyltransferase superfamily. RsmB/NOP family.</text>
</comment>